<dbReference type="FunFam" id="1.10.510.10:FF:000192">
    <property type="entry name" value="LRR receptor-like serine/threonine-protein kinase RPK2"/>
    <property type="match status" value="1"/>
</dbReference>
<dbReference type="GO" id="GO:0004672">
    <property type="term" value="F:protein kinase activity"/>
    <property type="evidence" value="ECO:0007669"/>
    <property type="project" value="InterPro"/>
</dbReference>
<evidence type="ECO:0000256" key="2">
    <source>
        <dbReference type="ARBA" id="ARBA00009592"/>
    </source>
</evidence>
<dbReference type="PROSITE" id="PS50011">
    <property type="entry name" value="PROTEIN_KINASE_DOM"/>
    <property type="match status" value="1"/>
</dbReference>
<comment type="similarity">
    <text evidence="2">Belongs to the RLP family.</text>
</comment>
<dbReference type="GO" id="GO:0005524">
    <property type="term" value="F:ATP binding"/>
    <property type="evidence" value="ECO:0007669"/>
    <property type="project" value="UniProtKB-KW"/>
</dbReference>
<dbReference type="PANTHER" id="PTHR48007:SF76">
    <property type="entry name" value="OS03G0145102 PROTEIN"/>
    <property type="match status" value="1"/>
</dbReference>
<accession>B8AT63</accession>
<dbReference type="GO" id="GO:0005886">
    <property type="term" value="C:plasma membrane"/>
    <property type="evidence" value="ECO:0007669"/>
    <property type="project" value="UniProtKB-SubCell"/>
</dbReference>
<dbReference type="InterPro" id="IPR000719">
    <property type="entry name" value="Prot_kinase_dom"/>
</dbReference>
<evidence type="ECO:0000256" key="15">
    <source>
        <dbReference type="SAM" id="MobiDB-lite"/>
    </source>
</evidence>
<keyword evidence="9" id="KW-0547">Nucleotide-binding</keyword>
<name>B8AT63_ORYSI</name>
<keyword evidence="6 16" id="KW-0812">Transmembrane</keyword>
<keyword evidence="14" id="KW-0325">Glycoprotein</keyword>
<keyword evidence="19" id="KW-1185">Reference proteome</keyword>
<evidence type="ECO:0000256" key="16">
    <source>
        <dbReference type="SAM" id="Phobius"/>
    </source>
</evidence>
<dbReference type="Pfam" id="PF13855">
    <property type="entry name" value="LRR_8"/>
    <property type="match status" value="1"/>
</dbReference>
<gene>
    <name evidence="18" type="ORF">OsI_17066</name>
</gene>
<dbReference type="SMART" id="SM00369">
    <property type="entry name" value="LRR_TYP"/>
    <property type="match status" value="3"/>
</dbReference>
<keyword evidence="12 16" id="KW-0472">Membrane</keyword>
<keyword evidence="3" id="KW-1003">Cell membrane</keyword>
<evidence type="ECO:0000256" key="7">
    <source>
        <dbReference type="ARBA" id="ARBA00022729"/>
    </source>
</evidence>
<evidence type="ECO:0000256" key="13">
    <source>
        <dbReference type="ARBA" id="ARBA00023170"/>
    </source>
</evidence>
<dbReference type="Pfam" id="PF00069">
    <property type="entry name" value="Pkinase"/>
    <property type="match status" value="1"/>
</dbReference>
<keyword evidence="13" id="KW-0675">Receptor</keyword>
<keyword evidence="5" id="KW-1070">Brassinosteroid signaling pathway</keyword>
<comment type="subcellular location">
    <subcellularLocation>
        <location evidence="1">Cell membrane</location>
        <topology evidence="1">Single-pass type I membrane protein</topology>
    </subcellularLocation>
</comment>
<dbReference type="EMBL" id="CM000129">
    <property type="protein sequence ID" value="EEC77838.1"/>
    <property type="molecule type" value="Genomic_DNA"/>
</dbReference>
<dbReference type="PANTHER" id="PTHR48007">
    <property type="entry name" value="LEUCINE-RICH REPEAT RECEPTOR-LIKE PROTEIN KINASE PXC1"/>
    <property type="match status" value="1"/>
</dbReference>
<dbReference type="SMART" id="SM00220">
    <property type="entry name" value="S_TKc"/>
    <property type="match status" value="1"/>
</dbReference>
<dbReference type="InterPro" id="IPR003591">
    <property type="entry name" value="Leu-rich_rpt_typical-subtyp"/>
</dbReference>
<evidence type="ECO:0000256" key="3">
    <source>
        <dbReference type="ARBA" id="ARBA00022475"/>
    </source>
</evidence>
<reference evidence="18 19" key="1">
    <citation type="journal article" date="2005" name="PLoS Biol.">
        <title>The genomes of Oryza sativa: a history of duplications.</title>
        <authorList>
            <person name="Yu J."/>
            <person name="Wang J."/>
            <person name="Lin W."/>
            <person name="Li S."/>
            <person name="Li H."/>
            <person name="Zhou J."/>
            <person name="Ni P."/>
            <person name="Dong W."/>
            <person name="Hu S."/>
            <person name="Zeng C."/>
            <person name="Zhang J."/>
            <person name="Zhang Y."/>
            <person name="Li R."/>
            <person name="Xu Z."/>
            <person name="Li S."/>
            <person name="Li X."/>
            <person name="Zheng H."/>
            <person name="Cong L."/>
            <person name="Lin L."/>
            <person name="Yin J."/>
            <person name="Geng J."/>
            <person name="Li G."/>
            <person name="Shi J."/>
            <person name="Liu J."/>
            <person name="Lv H."/>
            <person name="Li J."/>
            <person name="Wang J."/>
            <person name="Deng Y."/>
            <person name="Ran L."/>
            <person name="Shi X."/>
            <person name="Wang X."/>
            <person name="Wu Q."/>
            <person name="Li C."/>
            <person name="Ren X."/>
            <person name="Wang J."/>
            <person name="Wang X."/>
            <person name="Li D."/>
            <person name="Liu D."/>
            <person name="Zhang X."/>
            <person name="Ji Z."/>
            <person name="Zhao W."/>
            <person name="Sun Y."/>
            <person name="Zhang Z."/>
            <person name="Bao J."/>
            <person name="Han Y."/>
            <person name="Dong L."/>
            <person name="Ji J."/>
            <person name="Chen P."/>
            <person name="Wu S."/>
            <person name="Liu J."/>
            <person name="Xiao Y."/>
            <person name="Bu D."/>
            <person name="Tan J."/>
            <person name="Yang L."/>
            <person name="Ye C."/>
            <person name="Zhang J."/>
            <person name="Xu J."/>
            <person name="Zhou Y."/>
            <person name="Yu Y."/>
            <person name="Zhang B."/>
            <person name="Zhuang S."/>
            <person name="Wei H."/>
            <person name="Liu B."/>
            <person name="Lei M."/>
            <person name="Yu H."/>
            <person name="Li Y."/>
            <person name="Xu H."/>
            <person name="Wei S."/>
            <person name="He X."/>
            <person name="Fang L."/>
            <person name="Zhang Z."/>
            <person name="Zhang Y."/>
            <person name="Huang X."/>
            <person name="Su Z."/>
            <person name="Tong W."/>
            <person name="Li J."/>
            <person name="Tong Z."/>
            <person name="Li S."/>
            <person name="Ye J."/>
            <person name="Wang L."/>
            <person name="Fang L."/>
            <person name="Lei T."/>
            <person name="Chen C."/>
            <person name="Chen H."/>
            <person name="Xu Z."/>
            <person name="Li H."/>
            <person name="Huang H."/>
            <person name="Zhang F."/>
            <person name="Xu H."/>
            <person name="Li N."/>
            <person name="Zhao C."/>
            <person name="Li S."/>
            <person name="Dong L."/>
            <person name="Huang Y."/>
            <person name="Li L."/>
            <person name="Xi Y."/>
            <person name="Qi Q."/>
            <person name="Li W."/>
            <person name="Zhang B."/>
            <person name="Hu W."/>
            <person name="Zhang Y."/>
            <person name="Tian X."/>
            <person name="Jiao Y."/>
            <person name="Liang X."/>
            <person name="Jin J."/>
            <person name="Gao L."/>
            <person name="Zheng W."/>
            <person name="Hao B."/>
            <person name="Liu S."/>
            <person name="Wang W."/>
            <person name="Yuan L."/>
            <person name="Cao M."/>
            <person name="McDermott J."/>
            <person name="Samudrala R."/>
            <person name="Wang J."/>
            <person name="Wong G.K."/>
            <person name="Yang H."/>
        </authorList>
    </citation>
    <scope>NUCLEOTIDE SEQUENCE [LARGE SCALE GENOMIC DNA]</scope>
    <source>
        <strain evidence="19">cv. 93-11</strain>
    </source>
</reference>
<evidence type="ECO:0000256" key="9">
    <source>
        <dbReference type="ARBA" id="ARBA00022741"/>
    </source>
</evidence>
<feature type="transmembrane region" description="Helical" evidence="16">
    <location>
        <begin position="189"/>
        <end position="215"/>
    </location>
</feature>
<feature type="domain" description="Protein kinase" evidence="17">
    <location>
        <begin position="273"/>
        <end position="568"/>
    </location>
</feature>
<dbReference type="STRING" id="39946.B8AT63"/>
<dbReference type="InterPro" id="IPR046959">
    <property type="entry name" value="PRK1-6/SRF4-like"/>
</dbReference>
<evidence type="ECO:0000259" key="17">
    <source>
        <dbReference type="PROSITE" id="PS50011"/>
    </source>
</evidence>
<dbReference type="Gene3D" id="3.80.10.10">
    <property type="entry name" value="Ribonuclease Inhibitor"/>
    <property type="match status" value="1"/>
</dbReference>
<dbReference type="InterPro" id="IPR001611">
    <property type="entry name" value="Leu-rich_rpt"/>
</dbReference>
<evidence type="ECO:0000256" key="5">
    <source>
        <dbReference type="ARBA" id="ARBA00022626"/>
    </source>
</evidence>
<keyword evidence="8" id="KW-0677">Repeat</keyword>
<keyword evidence="10" id="KW-0067">ATP-binding</keyword>
<dbReference type="FunFam" id="3.80.10.10:FF:000111">
    <property type="entry name" value="LRR receptor-like serine/threonine-protein kinase ERECTA"/>
    <property type="match status" value="1"/>
</dbReference>
<dbReference type="FunFam" id="3.30.200.20:FF:000404">
    <property type="entry name" value="Putative LRR receptor-like serine/threonine-protein kinase"/>
    <property type="match status" value="1"/>
</dbReference>
<dbReference type="PROSITE" id="PS51450">
    <property type="entry name" value="LRR"/>
    <property type="match status" value="2"/>
</dbReference>
<dbReference type="InterPro" id="IPR032675">
    <property type="entry name" value="LRR_dom_sf"/>
</dbReference>
<dbReference type="SUPFAM" id="SSF52058">
    <property type="entry name" value="L domain-like"/>
    <property type="match status" value="1"/>
</dbReference>
<dbReference type="GO" id="GO:0009742">
    <property type="term" value="P:brassinosteroid mediated signaling pathway"/>
    <property type="evidence" value="ECO:0007669"/>
    <property type="project" value="UniProtKB-KW"/>
</dbReference>
<evidence type="ECO:0000256" key="10">
    <source>
        <dbReference type="ARBA" id="ARBA00022840"/>
    </source>
</evidence>
<dbReference type="Pfam" id="PF00560">
    <property type="entry name" value="LRR_1"/>
    <property type="match status" value="2"/>
</dbReference>
<dbReference type="OMA" id="NRICGKL"/>
<dbReference type="Proteomes" id="UP000007015">
    <property type="component" value="Chromosome 4"/>
</dbReference>
<dbReference type="PRINTS" id="PR00019">
    <property type="entry name" value="LEURICHRPT"/>
</dbReference>
<dbReference type="AlphaFoldDB" id="B8AT63"/>
<dbReference type="HOGENOM" id="CLU_000288_92_6_1"/>
<protein>
    <recommendedName>
        <fullName evidence="17">Protein kinase domain-containing protein</fullName>
    </recommendedName>
</protein>
<organism evidence="18 19">
    <name type="scientific">Oryza sativa subsp. indica</name>
    <name type="common">Rice</name>
    <dbReference type="NCBI Taxonomy" id="39946"/>
    <lineage>
        <taxon>Eukaryota</taxon>
        <taxon>Viridiplantae</taxon>
        <taxon>Streptophyta</taxon>
        <taxon>Embryophyta</taxon>
        <taxon>Tracheophyta</taxon>
        <taxon>Spermatophyta</taxon>
        <taxon>Magnoliopsida</taxon>
        <taxon>Liliopsida</taxon>
        <taxon>Poales</taxon>
        <taxon>Poaceae</taxon>
        <taxon>BOP clade</taxon>
        <taxon>Oryzoideae</taxon>
        <taxon>Oryzeae</taxon>
        <taxon>Oryzinae</taxon>
        <taxon>Oryza</taxon>
        <taxon>Oryza sativa</taxon>
    </lineage>
</organism>
<dbReference type="InterPro" id="IPR008271">
    <property type="entry name" value="Ser/Thr_kinase_AS"/>
</dbReference>
<evidence type="ECO:0000256" key="1">
    <source>
        <dbReference type="ARBA" id="ARBA00004251"/>
    </source>
</evidence>
<dbReference type="InterPro" id="IPR011009">
    <property type="entry name" value="Kinase-like_dom_sf"/>
</dbReference>
<keyword evidence="11 16" id="KW-1133">Transmembrane helix</keyword>
<proteinExistence type="inferred from homology"/>
<evidence type="ECO:0000256" key="12">
    <source>
        <dbReference type="ARBA" id="ARBA00023136"/>
    </source>
</evidence>
<evidence type="ECO:0000256" key="14">
    <source>
        <dbReference type="ARBA" id="ARBA00023180"/>
    </source>
</evidence>
<feature type="region of interest" description="Disordered" evidence="15">
    <location>
        <begin position="228"/>
        <end position="249"/>
    </location>
</feature>
<keyword evidence="4" id="KW-0433">Leucine-rich repeat</keyword>
<dbReference type="SUPFAM" id="SSF56112">
    <property type="entry name" value="Protein kinase-like (PK-like)"/>
    <property type="match status" value="1"/>
</dbReference>
<keyword evidence="7" id="KW-0732">Signal</keyword>
<evidence type="ECO:0000313" key="19">
    <source>
        <dbReference type="Proteomes" id="UP000007015"/>
    </source>
</evidence>
<evidence type="ECO:0000256" key="6">
    <source>
        <dbReference type="ARBA" id="ARBA00022692"/>
    </source>
</evidence>
<evidence type="ECO:0000256" key="11">
    <source>
        <dbReference type="ARBA" id="ARBA00022989"/>
    </source>
</evidence>
<dbReference type="Gene3D" id="1.10.510.10">
    <property type="entry name" value="Transferase(Phosphotransferase) domain 1"/>
    <property type="match status" value="1"/>
</dbReference>
<dbReference type="Gramene" id="BGIOSGA016967-TA">
    <property type="protein sequence ID" value="BGIOSGA016967-PA"/>
    <property type="gene ID" value="BGIOSGA016967"/>
</dbReference>
<evidence type="ECO:0000313" key="18">
    <source>
        <dbReference type="EMBL" id="EEC77838.1"/>
    </source>
</evidence>
<sequence>MPATYGYLPSLQVLSASHNRICGKLPVELANCSNLTVLDLRSNQLTGPIPGDFARLGELEELDLSHNQLSRKIPPEISNCSSLVTLKLDDNHLGGEIPASLSNLSKLQTLDLSSNNLTGSIPASLAQIPGMLSLNVSHNELSGEIPAMLGSRFGTPSVFASNPNLCGPPLENECSAYWQHRRRQRLQRLALLIGVVAATVLLLVLFCCCCVYSLLRWRRRFIEKRDGVKKRRRSPGRGSGSSGTSTDSVSQPKLIMFNSRITYADTVEATRQFDEENVLSRGRHGLVFKACYNDGTVLAILRLPSTSSDGAVVIEEGSFRKEAESLGKVKHRNLTVLRGYYAGPPPDVRLLVYDYMPNGNLATLLQEASHQDGHILNWPMRHLIALGVSRGLAFLHQSGVVHGDVKPQNILFDADFEPHLSDFGLEPMVVTAGAAAAAAAASTSATTTVGSLGYVAPDAAAAGQATREGDVYSFGIVLLELLTGRRPGMFAGEDEDIVKWVKRQLQRGAVAELLEPGLLELDPESSEWEEFLLGIKVGLLCTAPDPLDRPAMGDVVFMLEGCRVGPDIPSSADPTSQPSPA</sequence>
<evidence type="ECO:0000256" key="8">
    <source>
        <dbReference type="ARBA" id="ARBA00022737"/>
    </source>
</evidence>
<evidence type="ECO:0000256" key="4">
    <source>
        <dbReference type="ARBA" id="ARBA00022614"/>
    </source>
</evidence>
<dbReference type="Gene3D" id="3.30.200.20">
    <property type="entry name" value="Phosphorylase Kinase, domain 1"/>
    <property type="match status" value="1"/>
</dbReference>
<dbReference type="PROSITE" id="PS00108">
    <property type="entry name" value="PROTEIN_KINASE_ST"/>
    <property type="match status" value="1"/>
</dbReference>